<gene>
    <name evidence="2" type="ORF">KC729_05465</name>
</gene>
<feature type="signal peptide" evidence="1">
    <location>
        <begin position="1"/>
        <end position="28"/>
    </location>
</feature>
<protein>
    <submittedName>
        <fullName evidence="2">Uncharacterized protein</fullName>
    </submittedName>
</protein>
<reference evidence="2" key="1">
    <citation type="submission" date="2020-04" db="EMBL/GenBank/DDBJ databases">
        <authorList>
            <person name="Zhang T."/>
        </authorList>
    </citation>
    <scope>NUCLEOTIDE SEQUENCE</scope>
    <source>
        <strain evidence="2">HKST-UBA01</strain>
    </source>
</reference>
<name>A0A956LXG1_UNCEI</name>
<dbReference type="EMBL" id="JAGQHR010000111">
    <property type="protein sequence ID" value="MCA9727113.1"/>
    <property type="molecule type" value="Genomic_DNA"/>
</dbReference>
<comment type="caution">
    <text evidence="2">The sequence shown here is derived from an EMBL/GenBank/DDBJ whole genome shotgun (WGS) entry which is preliminary data.</text>
</comment>
<dbReference type="AlphaFoldDB" id="A0A956LXG1"/>
<keyword evidence="1" id="KW-0732">Signal</keyword>
<evidence type="ECO:0000256" key="1">
    <source>
        <dbReference type="SAM" id="SignalP"/>
    </source>
</evidence>
<dbReference type="Proteomes" id="UP000697710">
    <property type="component" value="Unassembled WGS sequence"/>
</dbReference>
<proteinExistence type="predicted"/>
<evidence type="ECO:0000313" key="3">
    <source>
        <dbReference type="Proteomes" id="UP000697710"/>
    </source>
</evidence>
<organism evidence="2 3">
    <name type="scientific">Eiseniibacteriota bacterium</name>
    <dbReference type="NCBI Taxonomy" id="2212470"/>
    <lineage>
        <taxon>Bacteria</taxon>
        <taxon>Candidatus Eiseniibacteriota</taxon>
    </lineage>
</organism>
<accession>A0A956LXG1</accession>
<reference evidence="2" key="2">
    <citation type="journal article" date="2021" name="Microbiome">
        <title>Successional dynamics and alternative stable states in a saline activated sludge microbial community over 9 years.</title>
        <authorList>
            <person name="Wang Y."/>
            <person name="Ye J."/>
            <person name="Ju F."/>
            <person name="Liu L."/>
            <person name="Boyd J.A."/>
            <person name="Deng Y."/>
            <person name="Parks D.H."/>
            <person name="Jiang X."/>
            <person name="Yin X."/>
            <person name="Woodcroft B.J."/>
            <person name="Tyson G.W."/>
            <person name="Hugenholtz P."/>
            <person name="Polz M.F."/>
            <person name="Zhang T."/>
        </authorList>
    </citation>
    <scope>NUCLEOTIDE SEQUENCE</scope>
    <source>
        <strain evidence="2">HKST-UBA01</strain>
    </source>
</reference>
<feature type="chain" id="PRO_5037236922" evidence="1">
    <location>
        <begin position="29"/>
        <end position="153"/>
    </location>
</feature>
<evidence type="ECO:0000313" key="2">
    <source>
        <dbReference type="EMBL" id="MCA9727113.1"/>
    </source>
</evidence>
<sequence>MAYPHPLVHPLLLLAALGLLTTGTPSRATVAPEQDRTSEELADIGVASALFLLDAVSLQRTLDHRPSRTLSLLGLALGAGAIAYGMNSAELEGLVAASGAGAMAIGLLGSSHRADPTLRLRAEAAPGRARWRPGVRISPGGRAGAAFVVSTIF</sequence>